<dbReference type="RefSeq" id="XP_047839540.1">
    <property type="nucleotide sequence ID" value="XM_047983568.1"/>
</dbReference>
<dbReference type="GO" id="GO:0016020">
    <property type="term" value="C:membrane"/>
    <property type="evidence" value="ECO:0007669"/>
    <property type="project" value="UniProtKB-SubCell"/>
</dbReference>
<feature type="transmembrane region" description="Helical" evidence="7">
    <location>
        <begin position="231"/>
        <end position="253"/>
    </location>
</feature>
<dbReference type="InterPro" id="IPR020846">
    <property type="entry name" value="MFS_dom"/>
</dbReference>
<dbReference type="GeneID" id="72064495"/>
<protein>
    <recommendedName>
        <fullName evidence="8">Major facilitator superfamily (MFS) profile domain-containing protein</fullName>
    </recommendedName>
</protein>
<dbReference type="InterPro" id="IPR036259">
    <property type="entry name" value="MFS_trans_sf"/>
</dbReference>
<feature type="transmembrane region" description="Helical" evidence="7">
    <location>
        <begin position="456"/>
        <end position="477"/>
    </location>
</feature>
<keyword evidence="3 7" id="KW-0812">Transmembrane</keyword>
<feature type="transmembrane region" description="Helical" evidence="7">
    <location>
        <begin position="138"/>
        <end position="157"/>
    </location>
</feature>
<keyword evidence="5 7" id="KW-0472">Membrane</keyword>
<evidence type="ECO:0000256" key="2">
    <source>
        <dbReference type="ARBA" id="ARBA00022448"/>
    </source>
</evidence>
<dbReference type="SUPFAM" id="SSF103473">
    <property type="entry name" value="MFS general substrate transporter"/>
    <property type="match status" value="1"/>
</dbReference>
<feature type="region of interest" description="Disordered" evidence="6">
    <location>
        <begin position="1"/>
        <end position="25"/>
    </location>
</feature>
<evidence type="ECO:0000256" key="6">
    <source>
        <dbReference type="SAM" id="MobiDB-lite"/>
    </source>
</evidence>
<dbReference type="Proteomes" id="UP000829364">
    <property type="component" value="Chromosome 2"/>
</dbReference>
<keyword evidence="4 7" id="KW-1133">Transmembrane helix</keyword>
<feature type="transmembrane region" description="Helical" evidence="7">
    <location>
        <begin position="390"/>
        <end position="410"/>
    </location>
</feature>
<evidence type="ECO:0000259" key="8">
    <source>
        <dbReference type="PROSITE" id="PS50850"/>
    </source>
</evidence>
<evidence type="ECO:0000256" key="4">
    <source>
        <dbReference type="ARBA" id="ARBA00022989"/>
    </source>
</evidence>
<feature type="transmembrane region" description="Helical" evidence="7">
    <location>
        <begin position="109"/>
        <end position="131"/>
    </location>
</feature>
<dbReference type="Gene3D" id="1.20.1250.20">
    <property type="entry name" value="MFS general substrate transporter like domains"/>
    <property type="match status" value="2"/>
</dbReference>
<feature type="transmembrane region" description="Helical" evidence="7">
    <location>
        <begin position="300"/>
        <end position="325"/>
    </location>
</feature>
<keyword evidence="10" id="KW-1185">Reference proteome</keyword>
<feature type="transmembrane region" description="Helical" evidence="7">
    <location>
        <begin position="422"/>
        <end position="444"/>
    </location>
</feature>
<dbReference type="FunFam" id="1.20.1250.20:FF:000057">
    <property type="entry name" value="MFS general substrate transporter"/>
    <property type="match status" value="1"/>
</dbReference>
<feature type="domain" description="Major facilitator superfamily (MFS) profile" evidence="8">
    <location>
        <begin position="71"/>
        <end position="482"/>
    </location>
</feature>
<dbReference type="PROSITE" id="PS50850">
    <property type="entry name" value="MFS"/>
    <property type="match status" value="1"/>
</dbReference>
<dbReference type="AlphaFoldDB" id="A0A9Q8Q8V9"/>
<dbReference type="EMBL" id="CP086355">
    <property type="protein sequence ID" value="UNI16059.1"/>
    <property type="molecule type" value="Genomic_DNA"/>
</dbReference>
<dbReference type="FunFam" id="1.20.1250.20:FF:000013">
    <property type="entry name" value="MFS general substrate transporter"/>
    <property type="match status" value="1"/>
</dbReference>
<name>A0A9Q8Q8V9_9HYPO</name>
<dbReference type="PANTHER" id="PTHR43791">
    <property type="entry name" value="PERMEASE-RELATED"/>
    <property type="match status" value="1"/>
</dbReference>
<organism evidence="9 10">
    <name type="scientific">Purpureocillium takamizusanense</name>
    <dbReference type="NCBI Taxonomy" id="2060973"/>
    <lineage>
        <taxon>Eukaryota</taxon>
        <taxon>Fungi</taxon>
        <taxon>Dikarya</taxon>
        <taxon>Ascomycota</taxon>
        <taxon>Pezizomycotina</taxon>
        <taxon>Sordariomycetes</taxon>
        <taxon>Hypocreomycetidae</taxon>
        <taxon>Hypocreales</taxon>
        <taxon>Ophiocordycipitaceae</taxon>
        <taxon>Purpureocillium</taxon>
    </lineage>
</organism>
<evidence type="ECO:0000256" key="7">
    <source>
        <dbReference type="SAM" id="Phobius"/>
    </source>
</evidence>
<accession>A0A9Q8Q8V9</accession>
<dbReference type="GO" id="GO:0022857">
    <property type="term" value="F:transmembrane transporter activity"/>
    <property type="evidence" value="ECO:0007669"/>
    <property type="project" value="InterPro"/>
</dbReference>
<evidence type="ECO:0000256" key="3">
    <source>
        <dbReference type="ARBA" id="ARBA00022692"/>
    </source>
</evidence>
<dbReference type="PANTHER" id="PTHR43791:SF57">
    <property type="entry name" value="MAJOR FACILITATOR SUPERFAMILY (MFS) PROFILE DOMAIN-CONTAINING PROTEIN"/>
    <property type="match status" value="1"/>
</dbReference>
<feature type="transmembrane region" description="Helical" evidence="7">
    <location>
        <begin position="163"/>
        <end position="185"/>
    </location>
</feature>
<evidence type="ECO:0000256" key="1">
    <source>
        <dbReference type="ARBA" id="ARBA00004141"/>
    </source>
</evidence>
<dbReference type="OrthoDB" id="2962993at2759"/>
<reference evidence="9" key="1">
    <citation type="submission" date="2021-11" db="EMBL/GenBank/DDBJ databases">
        <title>Purpureocillium_takamizusanense_genome.</title>
        <authorList>
            <person name="Nguyen N.-H."/>
        </authorList>
    </citation>
    <scope>NUCLEOTIDE SEQUENCE</scope>
    <source>
        <strain evidence="9">PT3</strain>
    </source>
</reference>
<evidence type="ECO:0000256" key="5">
    <source>
        <dbReference type="ARBA" id="ARBA00023136"/>
    </source>
</evidence>
<comment type="subcellular location">
    <subcellularLocation>
        <location evidence="1">Membrane</location>
        <topology evidence="1">Multi-pass membrane protein</topology>
    </subcellularLocation>
</comment>
<gene>
    <name evidence="9" type="ORF">JDV02_002534</name>
</gene>
<dbReference type="InterPro" id="IPR011701">
    <property type="entry name" value="MFS"/>
</dbReference>
<feature type="transmembrane region" description="Helical" evidence="7">
    <location>
        <begin position="194"/>
        <end position="211"/>
    </location>
</feature>
<feature type="transmembrane region" description="Helical" evidence="7">
    <location>
        <begin position="340"/>
        <end position="357"/>
    </location>
</feature>
<keyword evidence="2" id="KW-0813">Transport</keyword>
<proteinExistence type="predicted"/>
<feature type="transmembrane region" description="Helical" evidence="7">
    <location>
        <begin position="364"/>
        <end position="384"/>
    </location>
</feature>
<dbReference type="Pfam" id="PF07690">
    <property type="entry name" value="MFS_1"/>
    <property type="match status" value="1"/>
</dbReference>
<evidence type="ECO:0000313" key="9">
    <source>
        <dbReference type="EMBL" id="UNI16059.1"/>
    </source>
</evidence>
<sequence>MIPLSQSWPKPRHDDSMDKQGYLTDDDGLRLTAAPTTESVRSFAPHQDAAEDQRPSRWKTARIVFSIDRHVMPLVCLLYLLSCIDRANLGNAKQDGLMEDLHMTGRHDYNIALSVFFPFYLIVQIPSNLALQRVRPSIWLPTLMVLFAIVTVCMAFIKTYGGLLVMRCLLGIAEGGIFPGVVYYLTTWYTRYEYGFRIAIIYACAVAGSPFNRFIGDAILEFHGVGGLNSWSWIFILEGLVTLLVAGASYWLLHDCPDSSAFLKPSEKRTVMRRLAEDMCHLSDGLKLAQVRSALLDWHIWVHMVMTVGISIPLYSIGAFMPLIIEDMGFHDDKAILMEMPPHAAASLVMLAAGWAADRQRQRGVYIIAFCILAMTGFAILSAVEDAGARYFACFLVCMGIYPVVPQDIAWNANNIGGSTKLAVGIAMHIGFGNLGGAVAGFVVRHDEAERFVSGHNIMLLITGAACLLAVFMSWSVRKENARRDRVYKSPESYSVPERRRHRDMGDRAPFFRYTI</sequence>
<dbReference type="KEGG" id="ptkz:JDV02_002534"/>
<evidence type="ECO:0000313" key="10">
    <source>
        <dbReference type="Proteomes" id="UP000829364"/>
    </source>
</evidence>